<dbReference type="AlphaFoldDB" id="A0A5B0E4M6"/>
<sequence length="355" mass="38640">MLKVAIVGAGAIGSATAAYLMQKGHFVGVWSQSYSQHEAQQNGAVPLTTTGAVEGNFRLHTISQLADLSGYDVVFIALPATAYADVLPDLARHLPSHIKVIFSGALSLAPLWLREMAQSHGQTPTIIAWGTTLLAAHFQKKGVLHIPFIRKKFDVAAIPSCQTEQAARLCADLFDIEIGCARSVLDACLSNINPIAHAGQIIGNFSRIDRQETWLLFEHFTRSGINIAENLDVERLAIASAFGAAPRSLQQHYALSYNVTDAPLPRMVREIFEGGSRTQGPRALDHRYLFEDMPYGLVFLERLAACAGLNCPVMTSAITLLEVMTQRPIRESNRIIDTIFAGDDSVESIISRCAG</sequence>
<name>A0A5B0E4M6_9HYPH</name>
<gene>
    <name evidence="7" type="ORF">FPY71_04600</name>
</gene>
<dbReference type="EMBL" id="VTWH01000001">
    <property type="protein sequence ID" value="KAA0972379.1"/>
    <property type="molecule type" value="Genomic_DNA"/>
</dbReference>
<comment type="catalytic activity">
    <reaction evidence="4">
        <text>(R)-pantoate + NADP(+) = 2-dehydropantoate + NADPH + H(+)</text>
        <dbReference type="Rhea" id="RHEA:16233"/>
        <dbReference type="ChEBI" id="CHEBI:11561"/>
        <dbReference type="ChEBI" id="CHEBI:15378"/>
        <dbReference type="ChEBI" id="CHEBI:15980"/>
        <dbReference type="ChEBI" id="CHEBI:57783"/>
        <dbReference type="ChEBI" id="CHEBI:58349"/>
        <dbReference type="EC" id="1.1.1.169"/>
    </reaction>
</comment>
<dbReference type="InterPro" id="IPR008927">
    <property type="entry name" value="6-PGluconate_DH-like_C_sf"/>
</dbReference>
<dbReference type="UniPathway" id="UPA00028">
    <property type="reaction ID" value="UER00004"/>
</dbReference>
<dbReference type="InterPro" id="IPR051729">
    <property type="entry name" value="Opine/Lysopine_DH"/>
</dbReference>
<comment type="caution">
    <text evidence="7">The sequence shown here is derived from an EMBL/GenBank/DDBJ whole genome shotgun (WGS) entry which is preliminary data.</text>
</comment>
<evidence type="ECO:0000256" key="3">
    <source>
        <dbReference type="ARBA" id="ARBA00022655"/>
    </source>
</evidence>
<dbReference type="Gene3D" id="3.40.50.720">
    <property type="entry name" value="NAD(P)-binding Rossmann-like Domain"/>
    <property type="match status" value="1"/>
</dbReference>
<dbReference type="RefSeq" id="WP_149298040.1">
    <property type="nucleotide sequence ID" value="NZ_VTWH01000001.1"/>
</dbReference>
<dbReference type="Pfam" id="PF02558">
    <property type="entry name" value="ApbA"/>
    <property type="match status" value="1"/>
</dbReference>
<dbReference type="OrthoDB" id="6135265at2"/>
<comment type="pathway">
    <text evidence="1">Cofactor biosynthesis; (R)-pantothenate biosynthesis; (R)-pantoate from 3-methyl-2-oxobutanoate: step 2/2.</text>
</comment>
<dbReference type="InterPro" id="IPR013332">
    <property type="entry name" value="KPR_N"/>
</dbReference>
<evidence type="ECO:0000256" key="2">
    <source>
        <dbReference type="ARBA" id="ARBA00019465"/>
    </source>
</evidence>
<keyword evidence="3" id="KW-0566">Pantothenate biosynthesis</keyword>
<reference evidence="7 8" key="1">
    <citation type="submission" date="2019-08" db="EMBL/GenBank/DDBJ databases">
        <title>Aureimonas fodiniaquatilis sp. nov., isolated from a coal mine wastewater.</title>
        <authorList>
            <person name="Kim W."/>
        </authorList>
    </citation>
    <scope>NUCLEOTIDE SEQUENCE [LARGE SCALE GENOMIC DNA]</scope>
    <source>
        <strain evidence="7 8">CAU 1482</strain>
    </source>
</reference>
<dbReference type="GO" id="GO:0008677">
    <property type="term" value="F:2-dehydropantoate 2-reductase activity"/>
    <property type="evidence" value="ECO:0007669"/>
    <property type="project" value="UniProtKB-EC"/>
</dbReference>
<dbReference type="PANTHER" id="PTHR38015">
    <property type="entry name" value="BLR6086 PROTEIN"/>
    <property type="match status" value="1"/>
</dbReference>
<feature type="domain" description="Opine dehydrogenase" evidence="5">
    <location>
        <begin position="181"/>
        <end position="324"/>
    </location>
</feature>
<evidence type="ECO:0000259" key="6">
    <source>
        <dbReference type="Pfam" id="PF02558"/>
    </source>
</evidence>
<keyword evidence="8" id="KW-1185">Reference proteome</keyword>
<dbReference type="SUPFAM" id="SSF51735">
    <property type="entry name" value="NAD(P)-binding Rossmann-fold domains"/>
    <property type="match status" value="1"/>
</dbReference>
<dbReference type="GO" id="GO:0015940">
    <property type="term" value="P:pantothenate biosynthetic process"/>
    <property type="evidence" value="ECO:0007669"/>
    <property type="project" value="UniProtKB-UniPathway"/>
</dbReference>
<dbReference type="Pfam" id="PF02317">
    <property type="entry name" value="Octopine_DH"/>
    <property type="match status" value="1"/>
</dbReference>
<evidence type="ECO:0000256" key="4">
    <source>
        <dbReference type="ARBA" id="ARBA00048793"/>
    </source>
</evidence>
<feature type="domain" description="Ketopantoate reductase N-terminal" evidence="6">
    <location>
        <begin position="4"/>
        <end position="102"/>
    </location>
</feature>
<evidence type="ECO:0000256" key="1">
    <source>
        <dbReference type="ARBA" id="ARBA00004994"/>
    </source>
</evidence>
<dbReference type="InterPro" id="IPR036291">
    <property type="entry name" value="NAD(P)-bd_dom_sf"/>
</dbReference>
<dbReference type="InterPro" id="IPR013328">
    <property type="entry name" value="6PGD_dom2"/>
</dbReference>
<organism evidence="7 8">
    <name type="scientific">Aureimonas fodinaquatilis</name>
    <dbReference type="NCBI Taxonomy" id="2565783"/>
    <lineage>
        <taxon>Bacteria</taxon>
        <taxon>Pseudomonadati</taxon>
        <taxon>Pseudomonadota</taxon>
        <taxon>Alphaproteobacteria</taxon>
        <taxon>Hyphomicrobiales</taxon>
        <taxon>Aurantimonadaceae</taxon>
        <taxon>Aureimonas</taxon>
    </lineage>
</organism>
<dbReference type="Gene3D" id="1.10.1040.10">
    <property type="entry name" value="N-(1-d-carboxylethyl)-l-norvaline Dehydrogenase, domain 2"/>
    <property type="match status" value="1"/>
</dbReference>
<dbReference type="InterPro" id="IPR003421">
    <property type="entry name" value="Opine_DH"/>
</dbReference>
<protein>
    <recommendedName>
        <fullName evidence="2">2-dehydropantoate 2-reductase</fullName>
    </recommendedName>
</protein>
<proteinExistence type="predicted"/>
<evidence type="ECO:0000313" key="7">
    <source>
        <dbReference type="EMBL" id="KAA0972379.1"/>
    </source>
</evidence>
<evidence type="ECO:0000259" key="5">
    <source>
        <dbReference type="Pfam" id="PF02317"/>
    </source>
</evidence>
<evidence type="ECO:0000313" key="8">
    <source>
        <dbReference type="Proteomes" id="UP000324738"/>
    </source>
</evidence>
<dbReference type="SUPFAM" id="SSF48179">
    <property type="entry name" value="6-phosphogluconate dehydrogenase C-terminal domain-like"/>
    <property type="match status" value="1"/>
</dbReference>
<dbReference type="Proteomes" id="UP000324738">
    <property type="component" value="Unassembled WGS sequence"/>
</dbReference>
<accession>A0A5B0E4M6</accession>
<dbReference type="PANTHER" id="PTHR38015:SF1">
    <property type="entry name" value="OPINE DEHYDROGENASE DOMAIN-CONTAINING PROTEIN"/>
    <property type="match status" value="1"/>
</dbReference>